<dbReference type="EMBL" id="AAVP02000001">
    <property type="protein sequence ID" value="EDK25540.1"/>
    <property type="molecule type" value="Genomic_DNA"/>
</dbReference>
<organism evidence="1 2">
    <name type="scientific">[Ruminococcus] torques ATCC 27756</name>
    <dbReference type="NCBI Taxonomy" id="411460"/>
    <lineage>
        <taxon>Bacteria</taxon>
        <taxon>Bacillati</taxon>
        <taxon>Bacillota</taxon>
        <taxon>Clostridia</taxon>
        <taxon>Lachnospirales</taxon>
        <taxon>Lachnospiraceae</taxon>
        <taxon>Mediterraneibacter</taxon>
    </lineage>
</organism>
<sequence length="165" mass="19115">MANNVKKEFELYEPMRLWLQQYLEDKYKNATVITVDSHARTLDLFLEQYDVIDYYPQTIGLDIQIDVLGIVKKNGKPQIFFIEAKKTQLNLHDLGQLWAYCKLCDPMEAFLLSSAGLGSLNKIMNNLHRTDLLEFGDGKKIKKMQIGKWDVGKNSIDYHSLVPKM</sequence>
<reference evidence="1 2" key="2">
    <citation type="submission" date="2007-04" db="EMBL/GenBank/DDBJ databases">
        <title>Draft genome sequence of Ruminococcus torques (ATCC 27756).</title>
        <authorList>
            <person name="Sudarsanam P."/>
            <person name="Ley R."/>
            <person name="Guruge J."/>
            <person name="Turnbaugh P.J."/>
            <person name="Mahowald M."/>
            <person name="Liep D."/>
            <person name="Gordon J."/>
        </authorList>
    </citation>
    <scope>NUCLEOTIDE SEQUENCE [LARGE SCALE GENOMIC DNA]</scope>
    <source>
        <strain evidence="1 2">ATCC 27756</strain>
    </source>
</reference>
<evidence type="ECO:0000313" key="1">
    <source>
        <dbReference type="EMBL" id="EDK25540.1"/>
    </source>
</evidence>
<reference evidence="1 2" key="1">
    <citation type="submission" date="2007-03" db="EMBL/GenBank/DDBJ databases">
        <authorList>
            <person name="Fulton L."/>
            <person name="Clifton S."/>
            <person name="Fulton B."/>
            <person name="Xu J."/>
            <person name="Minx P."/>
            <person name="Pepin K.H."/>
            <person name="Johnson M."/>
            <person name="Thiruvilangam P."/>
            <person name="Bhonagiri V."/>
            <person name="Nash W.E."/>
            <person name="Mardis E.R."/>
            <person name="Wilson R.K."/>
        </authorList>
    </citation>
    <scope>NUCLEOTIDE SEQUENCE [LARGE SCALE GENOMIC DNA]</scope>
    <source>
        <strain evidence="1 2">ATCC 27756</strain>
    </source>
</reference>
<dbReference type="PaxDb" id="411460-RUMTOR_00435"/>
<gene>
    <name evidence="1" type="ORF">RUMTOR_00435</name>
</gene>
<proteinExistence type="predicted"/>
<name>A5KJN7_9FIRM</name>
<evidence type="ECO:0000313" key="2">
    <source>
        <dbReference type="Proteomes" id="UP000003577"/>
    </source>
</evidence>
<accession>A5KJN7</accession>
<dbReference type="AlphaFoldDB" id="A5KJN7"/>
<dbReference type="HOGENOM" id="CLU_1747333_0_0_9"/>
<dbReference type="Proteomes" id="UP000003577">
    <property type="component" value="Unassembled WGS sequence"/>
</dbReference>
<protein>
    <recommendedName>
        <fullName evidence="3">Type I restriction enzyme R protein N-terminal domain-containing protein</fullName>
    </recommendedName>
</protein>
<comment type="caution">
    <text evidence="1">The sequence shown here is derived from an EMBL/GenBank/DDBJ whole genome shotgun (WGS) entry which is preliminary data.</text>
</comment>
<dbReference type="RefSeq" id="WP_004845619.1">
    <property type="nucleotide sequence ID" value="NZ_DS264345.1"/>
</dbReference>
<evidence type="ECO:0008006" key="3">
    <source>
        <dbReference type="Google" id="ProtNLM"/>
    </source>
</evidence>